<accession>A0AAV0T381</accession>
<dbReference type="GO" id="GO:0046168">
    <property type="term" value="P:glycerol-3-phosphate catabolic process"/>
    <property type="evidence" value="ECO:0007669"/>
    <property type="project" value="InterPro"/>
</dbReference>
<dbReference type="Proteomes" id="UP001159659">
    <property type="component" value="Unassembled WGS sequence"/>
</dbReference>
<dbReference type="AlphaFoldDB" id="A0AAV0T381"/>
<dbReference type="InterPro" id="IPR036291">
    <property type="entry name" value="NAD(P)-bd_dom_sf"/>
</dbReference>
<evidence type="ECO:0000313" key="2">
    <source>
        <dbReference type="EMBL" id="CAI5712106.1"/>
    </source>
</evidence>
<evidence type="ECO:0000259" key="1">
    <source>
        <dbReference type="Pfam" id="PF01210"/>
    </source>
</evidence>
<dbReference type="Gene3D" id="3.40.50.720">
    <property type="entry name" value="NAD(P)-binding Rossmann-like Domain"/>
    <property type="match status" value="1"/>
</dbReference>
<dbReference type="GO" id="GO:0016616">
    <property type="term" value="F:oxidoreductase activity, acting on the CH-OH group of donors, NAD or NADP as acceptor"/>
    <property type="evidence" value="ECO:0007669"/>
    <property type="project" value="InterPro"/>
</dbReference>
<dbReference type="EMBL" id="CANTFK010000285">
    <property type="protein sequence ID" value="CAI5712106.1"/>
    <property type="molecule type" value="Genomic_DNA"/>
</dbReference>
<feature type="domain" description="Glycerol-3-phosphate dehydrogenase NAD-dependent N-terminal" evidence="1">
    <location>
        <begin position="14"/>
        <end position="87"/>
    </location>
</feature>
<gene>
    <name evidence="2" type="ORF">PFR002_LOCUS2500</name>
</gene>
<reference evidence="2" key="1">
    <citation type="submission" date="2022-12" db="EMBL/GenBank/DDBJ databases">
        <authorList>
            <person name="Webb A."/>
        </authorList>
    </citation>
    <scope>NUCLEOTIDE SEQUENCE</scope>
    <source>
        <strain evidence="2">Pf2</strain>
    </source>
</reference>
<dbReference type="Pfam" id="PF01210">
    <property type="entry name" value="NAD_Gly3P_dh_N"/>
    <property type="match status" value="1"/>
</dbReference>
<dbReference type="GO" id="GO:0051287">
    <property type="term" value="F:NAD binding"/>
    <property type="evidence" value="ECO:0007669"/>
    <property type="project" value="InterPro"/>
</dbReference>
<protein>
    <recommendedName>
        <fullName evidence="1">Glycerol-3-phosphate dehydrogenase NAD-dependent N-terminal domain-containing protein</fullName>
    </recommendedName>
</protein>
<evidence type="ECO:0000313" key="3">
    <source>
        <dbReference type="Proteomes" id="UP001159659"/>
    </source>
</evidence>
<comment type="caution">
    <text evidence="2">The sequence shown here is derived from an EMBL/GenBank/DDBJ whole genome shotgun (WGS) entry which is preliminary data.</text>
</comment>
<dbReference type="InterPro" id="IPR011128">
    <property type="entry name" value="G3P_DH_NAD-dep_N"/>
</dbReference>
<name>A0AAV0T381_9STRA</name>
<proteinExistence type="predicted"/>
<dbReference type="SUPFAM" id="SSF51735">
    <property type="entry name" value="NAD(P)-binding Rossmann-fold domains"/>
    <property type="match status" value="1"/>
</dbReference>
<organism evidence="2 3">
    <name type="scientific">Peronospora farinosa</name>
    <dbReference type="NCBI Taxonomy" id="134698"/>
    <lineage>
        <taxon>Eukaryota</taxon>
        <taxon>Sar</taxon>
        <taxon>Stramenopiles</taxon>
        <taxon>Oomycota</taxon>
        <taxon>Peronosporomycetes</taxon>
        <taxon>Peronosporales</taxon>
        <taxon>Peronosporaceae</taxon>
        <taxon>Peronospora</taxon>
    </lineage>
</organism>
<sequence length="103" mass="11453">MESSSLHDATTASAFGIAMATLAARRKHDIMIYARDLNVVQVINETHRSPRVVLHFTLLPNIRATTSVREAVADAKMVIVCLPAQLTPISWPNTVPISRRMCW</sequence>